<dbReference type="SUPFAM" id="SSF47240">
    <property type="entry name" value="Ferritin-like"/>
    <property type="match status" value="1"/>
</dbReference>
<name>A0A9D1CTN3_9FIRM</name>
<dbReference type="Proteomes" id="UP000886787">
    <property type="component" value="Unassembled WGS sequence"/>
</dbReference>
<dbReference type="AlphaFoldDB" id="A0A9D1CTN3"/>
<dbReference type="InterPro" id="IPR009078">
    <property type="entry name" value="Ferritin-like_SF"/>
</dbReference>
<protein>
    <submittedName>
        <fullName evidence="2">Manganese catalase family protein</fullName>
    </submittedName>
</protein>
<reference evidence="2" key="2">
    <citation type="journal article" date="2021" name="PeerJ">
        <title>Extensive microbial diversity within the chicken gut microbiome revealed by metagenomics and culture.</title>
        <authorList>
            <person name="Gilroy R."/>
            <person name="Ravi A."/>
            <person name="Getino M."/>
            <person name="Pursley I."/>
            <person name="Horton D.L."/>
            <person name="Alikhan N.F."/>
            <person name="Baker D."/>
            <person name="Gharbi K."/>
            <person name="Hall N."/>
            <person name="Watson M."/>
            <person name="Adriaenssens E.M."/>
            <person name="Foster-Nyarko E."/>
            <person name="Jarju S."/>
            <person name="Secka A."/>
            <person name="Antonio M."/>
            <person name="Oren A."/>
            <person name="Chaudhuri R.R."/>
            <person name="La Ragione R."/>
            <person name="Hildebrand F."/>
            <person name="Pallen M.J."/>
        </authorList>
    </citation>
    <scope>NUCLEOTIDE SEQUENCE</scope>
    <source>
        <strain evidence="2">ChiSjej1B19-3389</strain>
    </source>
</reference>
<feature type="domain" description="Rubrerythrin diiron-binding" evidence="1">
    <location>
        <begin position="33"/>
        <end position="160"/>
    </location>
</feature>
<proteinExistence type="predicted"/>
<dbReference type="GO" id="GO:0046872">
    <property type="term" value="F:metal ion binding"/>
    <property type="evidence" value="ECO:0007669"/>
    <property type="project" value="InterPro"/>
</dbReference>
<dbReference type="EMBL" id="DVFW01000014">
    <property type="protein sequence ID" value="HIQ80062.1"/>
    <property type="molecule type" value="Genomic_DNA"/>
</dbReference>
<dbReference type="Gene3D" id="1.20.1260.10">
    <property type="match status" value="2"/>
</dbReference>
<evidence type="ECO:0000313" key="3">
    <source>
        <dbReference type="Proteomes" id="UP000886787"/>
    </source>
</evidence>
<dbReference type="Pfam" id="PF02915">
    <property type="entry name" value="Rubrerythrin"/>
    <property type="match status" value="1"/>
</dbReference>
<dbReference type="InterPro" id="IPR012347">
    <property type="entry name" value="Ferritin-like"/>
</dbReference>
<evidence type="ECO:0000313" key="2">
    <source>
        <dbReference type="EMBL" id="HIQ80062.1"/>
    </source>
</evidence>
<reference evidence="2" key="1">
    <citation type="submission" date="2020-10" db="EMBL/GenBank/DDBJ databases">
        <authorList>
            <person name="Gilroy R."/>
        </authorList>
    </citation>
    <scope>NUCLEOTIDE SEQUENCE</scope>
    <source>
        <strain evidence="2">ChiSjej1B19-3389</strain>
    </source>
</reference>
<comment type="caution">
    <text evidence="2">The sequence shown here is derived from an EMBL/GenBank/DDBJ whole genome shotgun (WGS) entry which is preliminary data.</text>
</comment>
<evidence type="ECO:0000259" key="1">
    <source>
        <dbReference type="Pfam" id="PF02915"/>
    </source>
</evidence>
<dbReference type="GO" id="GO:0016491">
    <property type="term" value="F:oxidoreductase activity"/>
    <property type="evidence" value="ECO:0007669"/>
    <property type="project" value="InterPro"/>
</dbReference>
<sequence length="166" mass="19301">MIYCSNLAYPPICVAGKNRIYAQAMLSNMGGVHSEMSAVSLYFYNSLVACTYKDIAEIFHHISIVEMHHLEIFGKLAKQLGADPRLWSQINRRMVYWTPQYNNYPTQLRMLLMNALHGEQKAVEKYTTQARRIKDENIVENLKRIIADEEIHIDIFKELLSCDKFV</sequence>
<dbReference type="CDD" id="cd07908">
    <property type="entry name" value="Mn_catalase_like"/>
    <property type="match status" value="1"/>
</dbReference>
<accession>A0A9D1CTN3</accession>
<gene>
    <name evidence="2" type="ORF">IAD32_02105</name>
</gene>
<dbReference type="InterPro" id="IPR003251">
    <property type="entry name" value="Rr_diiron-bd_dom"/>
</dbReference>
<organism evidence="2 3">
    <name type="scientific">Candidatus Scatavimonas merdigallinarum</name>
    <dbReference type="NCBI Taxonomy" id="2840914"/>
    <lineage>
        <taxon>Bacteria</taxon>
        <taxon>Bacillati</taxon>
        <taxon>Bacillota</taxon>
        <taxon>Clostridia</taxon>
        <taxon>Eubacteriales</taxon>
        <taxon>Oscillospiraceae</taxon>
        <taxon>Oscillospiraceae incertae sedis</taxon>
        <taxon>Candidatus Scatavimonas</taxon>
    </lineage>
</organism>